<dbReference type="SUPFAM" id="SSF52518">
    <property type="entry name" value="Thiamin diphosphate-binding fold (THDP-binding)"/>
    <property type="match status" value="1"/>
</dbReference>
<dbReference type="InterPro" id="IPR029061">
    <property type="entry name" value="THDP-binding"/>
</dbReference>
<feature type="domain" description="Thiamine pyrophosphate enzyme N-terminal TPP-binding" evidence="1">
    <location>
        <begin position="6"/>
        <end position="104"/>
    </location>
</feature>
<evidence type="ECO:0000259" key="1">
    <source>
        <dbReference type="Pfam" id="PF02776"/>
    </source>
</evidence>
<protein>
    <recommendedName>
        <fullName evidence="1">Thiamine pyrophosphate enzyme N-terminal TPP-binding domain-containing protein</fullName>
    </recommendedName>
</protein>
<name>A0A5C6BSS5_9PLAN</name>
<reference evidence="2 3" key="1">
    <citation type="submission" date="2019-02" db="EMBL/GenBank/DDBJ databases">
        <title>Deep-cultivation of Planctomycetes and their phenomic and genomic characterization uncovers novel biology.</title>
        <authorList>
            <person name="Wiegand S."/>
            <person name="Jogler M."/>
            <person name="Boedeker C."/>
            <person name="Pinto D."/>
            <person name="Vollmers J."/>
            <person name="Rivas-Marin E."/>
            <person name="Kohn T."/>
            <person name="Peeters S.H."/>
            <person name="Heuer A."/>
            <person name="Rast P."/>
            <person name="Oberbeckmann S."/>
            <person name="Bunk B."/>
            <person name="Jeske O."/>
            <person name="Meyerdierks A."/>
            <person name="Storesund J.E."/>
            <person name="Kallscheuer N."/>
            <person name="Luecker S."/>
            <person name="Lage O.M."/>
            <person name="Pohl T."/>
            <person name="Merkel B.J."/>
            <person name="Hornburger P."/>
            <person name="Mueller R.-W."/>
            <person name="Bruemmer F."/>
            <person name="Labrenz M."/>
            <person name="Spormann A.M."/>
            <person name="Op Den Camp H."/>
            <person name="Overmann J."/>
            <person name="Amann R."/>
            <person name="Jetten M.S.M."/>
            <person name="Mascher T."/>
            <person name="Medema M.H."/>
            <person name="Devos D.P."/>
            <person name="Kaster A.-K."/>
            <person name="Ovreas L."/>
            <person name="Rohde M."/>
            <person name="Galperin M.Y."/>
            <person name="Jogler C."/>
        </authorList>
    </citation>
    <scope>NUCLEOTIDE SEQUENCE [LARGE SCALE GENOMIC DNA]</scope>
    <source>
        <strain evidence="2 3">CA54</strain>
    </source>
</reference>
<gene>
    <name evidence="2" type="ORF">CA54_36710</name>
</gene>
<keyword evidence="3" id="KW-1185">Reference proteome</keyword>
<dbReference type="AlphaFoldDB" id="A0A5C6BSS5"/>
<evidence type="ECO:0000313" key="2">
    <source>
        <dbReference type="EMBL" id="TWU14802.1"/>
    </source>
</evidence>
<sequence>MFSGPQIVATLKSLGITHVVWLPDSTFGAWEAALNDAEGLELIRVCREGEAWSIAAGLHMGGAQPLLIIQCTGLFESGDALRNAIYDYQLPLFALVGYRSFLNQDAIPNDSARVFTEPILQAWQLKYCLIDAPEKLPELVELYEECQRDGAPGVALIAEGRM</sequence>
<dbReference type="RefSeq" id="WP_146372070.1">
    <property type="nucleotide sequence ID" value="NZ_SJPP01000001.1"/>
</dbReference>
<comment type="caution">
    <text evidence="2">The sequence shown here is derived from an EMBL/GenBank/DDBJ whole genome shotgun (WGS) entry which is preliminary data.</text>
</comment>
<proteinExistence type="predicted"/>
<dbReference type="EMBL" id="SJPP01000001">
    <property type="protein sequence ID" value="TWU14802.1"/>
    <property type="molecule type" value="Genomic_DNA"/>
</dbReference>
<dbReference type="OrthoDB" id="8221987at2"/>
<accession>A0A5C6BSS5</accession>
<dbReference type="Pfam" id="PF02776">
    <property type="entry name" value="TPP_enzyme_N"/>
    <property type="match status" value="1"/>
</dbReference>
<dbReference type="Gene3D" id="3.40.50.970">
    <property type="match status" value="1"/>
</dbReference>
<organism evidence="2 3">
    <name type="scientific">Symmachiella macrocystis</name>
    <dbReference type="NCBI Taxonomy" id="2527985"/>
    <lineage>
        <taxon>Bacteria</taxon>
        <taxon>Pseudomonadati</taxon>
        <taxon>Planctomycetota</taxon>
        <taxon>Planctomycetia</taxon>
        <taxon>Planctomycetales</taxon>
        <taxon>Planctomycetaceae</taxon>
        <taxon>Symmachiella</taxon>
    </lineage>
</organism>
<dbReference type="InterPro" id="IPR012001">
    <property type="entry name" value="Thiamin_PyroP_enz_TPP-bd_dom"/>
</dbReference>
<dbReference type="Proteomes" id="UP000320735">
    <property type="component" value="Unassembled WGS sequence"/>
</dbReference>
<dbReference type="GO" id="GO:0030976">
    <property type="term" value="F:thiamine pyrophosphate binding"/>
    <property type="evidence" value="ECO:0007669"/>
    <property type="project" value="InterPro"/>
</dbReference>
<evidence type="ECO:0000313" key="3">
    <source>
        <dbReference type="Proteomes" id="UP000320735"/>
    </source>
</evidence>